<feature type="domain" description="WSC" evidence="3">
    <location>
        <begin position="433"/>
        <end position="524"/>
    </location>
</feature>
<feature type="non-terminal residue" evidence="5">
    <location>
        <position position="757"/>
    </location>
</feature>
<keyword evidence="2" id="KW-1133">Transmembrane helix</keyword>
<dbReference type="SMART" id="SM00321">
    <property type="entry name" value="WSC"/>
    <property type="match status" value="1"/>
</dbReference>
<dbReference type="GO" id="GO:0004553">
    <property type="term" value="F:hydrolase activity, hydrolyzing O-glycosyl compounds"/>
    <property type="evidence" value="ECO:0007669"/>
    <property type="project" value="InterPro"/>
</dbReference>
<dbReference type="CDD" id="cd02181">
    <property type="entry name" value="GH16_fungal_Lam16A_glucanase"/>
    <property type="match status" value="1"/>
</dbReference>
<feature type="transmembrane region" description="Helical" evidence="2">
    <location>
        <begin position="735"/>
        <end position="756"/>
    </location>
</feature>
<dbReference type="Pfam" id="PF26113">
    <property type="entry name" value="GH16_XgeA"/>
    <property type="match status" value="1"/>
</dbReference>
<dbReference type="EMBL" id="KU202568">
    <property type="protein sequence ID" value="ANH56478.1"/>
    <property type="molecule type" value="Genomic_DNA"/>
</dbReference>
<evidence type="ECO:0000259" key="4">
    <source>
        <dbReference type="PROSITE" id="PS51762"/>
    </source>
</evidence>
<dbReference type="PANTHER" id="PTHR10963">
    <property type="entry name" value="GLYCOSYL HYDROLASE-RELATED"/>
    <property type="match status" value="1"/>
</dbReference>
<feature type="region of interest" description="Disordered" evidence="1">
    <location>
        <begin position="523"/>
        <end position="599"/>
    </location>
</feature>
<proteinExistence type="predicted"/>
<evidence type="ECO:0000256" key="1">
    <source>
        <dbReference type="SAM" id="MobiDB-lite"/>
    </source>
</evidence>
<evidence type="ECO:0008006" key="6">
    <source>
        <dbReference type="Google" id="ProtNLM"/>
    </source>
</evidence>
<feature type="domain" description="GH16" evidence="4">
    <location>
        <begin position="69"/>
        <end position="342"/>
    </location>
</feature>
<protein>
    <recommendedName>
        <fullName evidence="6">GH16 domain-containing protein</fullName>
    </recommendedName>
</protein>
<evidence type="ECO:0000259" key="3">
    <source>
        <dbReference type="PROSITE" id="PS51212"/>
    </source>
</evidence>
<sequence length="757" mass="81079">MPTPFVSFPLPCPKTSAFFVFASTLGDFRNDRPLDTLTRQLSLDRTFFFPLALEATPEVVKSRPQDPGDTATQPPTMAYALATSFAGEALLSGFNWFDGADPSHGFVSYQSRPNAEAKGLFSVDEKTGVVRLGVDSTNTYPVGGEGRPSIRLESKAAFNQGLFIADFLHMPPSQCGLWPAFWSYGPNWPAGGEIDIIEGANDQYRNVFSAHTSPGCQITSPRSQYTGNQRSTNCDIGTDNVGCGYDSPAEDASAYGDGFNAAHGGVYAMEWDSEFIKIWHFARDQIPADIADKQPDPANWGLPDAAFGGPSCNVDNFFKDMNLVININFCGDWGNAIWGKTDGCSKYAATCSDFVGSNPEAFANAYWDVRYIDAYQKNSAERESPTPSRESSARSTSTRTETITVSPRESSSVPSSVPSSAFSAPKNPLKVDESALLGCYGSSNGFQTFRKLQSSDDMTVERCVSLCKGSKFAGLFETQCFCADSLDANTRTVSGKDGVCDLPCPGDRRQHCGGLAKMARKSANSTAAAEPLSSSSSSSSPARNTTSPPSRFYWDSASPPSGNSTGPVFANSTRKRFQPQPRHQRQRQRQHRRRDSKPVNMLLTVYGAVQNEPGPPLPPPMAPGNNVTYPALTSIVTSTVTDTVQCSSCAGAANPTSESVYEHGTIVTQIVRPAVVMTEDCATGTALTLAPAPPTSVADRFYAPIVSPSIMPAQPSNSSSPSPPIMYYTAGADGLWSELNGSLLLGLAVVVVVALLL</sequence>
<dbReference type="InterPro" id="IPR002889">
    <property type="entry name" value="WSC_carb-bd"/>
</dbReference>
<evidence type="ECO:0000313" key="5">
    <source>
        <dbReference type="EMBL" id="ANH56478.1"/>
    </source>
</evidence>
<dbReference type="InterPro" id="IPR050546">
    <property type="entry name" value="Glycosyl_Hydrlase_16"/>
</dbReference>
<dbReference type="Gene3D" id="2.60.120.200">
    <property type="match status" value="1"/>
</dbReference>
<organism evidence="5">
    <name type="scientific">Hypocrella siamensis</name>
    <dbReference type="NCBI Taxonomy" id="696354"/>
    <lineage>
        <taxon>Eukaryota</taxon>
        <taxon>Fungi</taxon>
        <taxon>Dikarya</taxon>
        <taxon>Ascomycota</taxon>
        <taxon>Pezizomycotina</taxon>
        <taxon>Sordariomycetes</taxon>
        <taxon>Hypocreomycetidae</taxon>
        <taxon>Hypocreales</taxon>
        <taxon>Clavicipitaceae</taxon>
        <taxon>Hypocrella</taxon>
    </lineage>
</organism>
<feature type="compositionally biased region" description="Low complexity" evidence="1">
    <location>
        <begin position="525"/>
        <end position="550"/>
    </location>
</feature>
<dbReference type="InterPro" id="IPR013320">
    <property type="entry name" value="ConA-like_dom_sf"/>
</dbReference>
<feature type="region of interest" description="Disordered" evidence="1">
    <location>
        <begin position="378"/>
        <end position="425"/>
    </location>
</feature>
<dbReference type="InterPro" id="IPR000757">
    <property type="entry name" value="Beta-glucanase-like"/>
</dbReference>
<dbReference type="AlphaFoldDB" id="A0A173GN75"/>
<keyword evidence="2" id="KW-0472">Membrane</keyword>
<feature type="compositionally biased region" description="Low complexity" evidence="1">
    <location>
        <begin position="385"/>
        <end position="420"/>
    </location>
</feature>
<dbReference type="PANTHER" id="PTHR10963:SF24">
    <property type="entry name" value="GLYCOSIDASE C21B10.07-RELATED"/>
    <property type="match status" value="1"/>
</dbReference>
<name>A0A173GN75_9HYPO</name>
<feature type="compositionally biased region" description="Basic residues" evidence="1">
    <location>
        <begin position="573"/>
        <end position="595"/>
    </location>
</feature>
<accession>A0A173GN75</accession>
<dbReference type="Pfam" id="PF01822">
    <property type="entry name" value="WSC"/>
    <property type="match status" value="1"/>
</dbReference>
<evidence type="ECO:0000256" key="2">
    <source>
        <dbReference type="SAM" id="Phobius"/>
    </source>
</evidence>
<feature type="compositionally biased region" description="Polar residues" evidence="1">
    <location>
        <begin position="558"/>
        <end position="572"/>
    </location>
</feature>
<dbReference type="PROSITE" id="PS51762">
    <property type="entry name" value="GH16_2"/>
    <property type="match status" value="1"/>
</dbReference>
<dbReference type="PROSITE" id="PS51212">
    <property type="entry name" value="WSC"/>
    <property type="match status" value="1"/>
</dbReference>
<dbReference type="GO" id="GO:0009251">
    <property type="term" value="P:glucan catabolic process"/>
    <property type="evidence" value="ECO:0007669"/>
    <property type="project" value="TreeGrafter"/>
</dbReference>
<reference evidence="5" key="1">
    <citation type="journal article" date="2016" name="BMC Genomics">
        <title>Genome sequence and comparative analysis of clavicipitaceous insect-pathogenic fungus Aschersonia badia with Metarhizium spp.</title>
        <authorList>
            <person name="Agrawal Y."/>
            <person name="Narwani T."/>
            <person name="Subramanian S."/>
        </authorList>
    </citation>
    <scope>NUCLEOTIDE SEQUENCE</scope>
    <source>
        <strain evidence="5">MTCC 10142</strain>
    </source>
</reference>
<dbReference type="SUPFAM" id="SSF49899">
    <property type="entry name" value="Concanavalin A-like lectins/glucanases"/>
    <property type="match status" value="1"/>
</dbReference>
<keyword evidence="2" id="KW-0812">Transmembrane</keyword>